<name>A0A174Z9M8_9FIRM</name>
<sequence length="184" mass="20298">MRVITGTARGRKLIAPEGLDVRPTKDSVKEAIFSAIQFETEGSVVLDLFSGSGQLGIEAVSRGAKKAYLVDSSQNSIKFIKQNVAHVGFESQCEIVNMPNSAFLRTTGEKFDIALLDPPYEKSLIQRSLPALTEKTKDTGVIICEHEPGCRLPEEINGFVITKSKKYGKTALTFYRKPQTEDEE</sequence>
<dbReference type="InterPro" id="IPR029063">
    <property type="entry name" value="SAM-dependent_MTases_sf"/>
</dbReference>
<evidence type="ECO:0000256" key="1">
    <source>
        <dbReference type="ARBA" id="ARBA00022603"/>
    </source>
</evidence>
<accession>A0A174Z9M8</accession>
<dbReference type="EMBL" id="CZBY01000001">
    <property type="protein sequence ID" value="CUQ80711.1"/>
    <property type="molecule type" value="Genomic_DNA"/>
</dbReference>
<dbReference type="InterPro" id="IPR004398">
    <property type="entry name" value="RNA_MeTrfase_RsmD"/>
</dbReference>
<evidence type="ECO:0000313" key="3">
    <source>
        <dbReference type="EMBL" id="CUQ80711.1"/>
    </source>
</evidence>
<keyword evidence="2 3" id="KW-0808">Transferase</keyword>
<dbReference type="STRING" id="39492.ERS852540_00090"/>
<dbReference type="Proteomes" id="UP000095662">
    <property type="component" value="Unassembled WGS sequence"/>
</dbReference>
<dbReference type="Pfam" id="PF03602">
    <property type="entry name" value="Cons_hypoth95"/>
    <property type="match status" value="1"/>
</dbReference>
<keyword evidence="1 3" id="KW-0489">Methyltransferase</keyword>
<dbReference type="Gene3D" id="3.40.50.150">
    <property type="entry name" value="Vaccinia Virus protein VP39"/>
    <property type="match status" value="1"/>
</dbReference>
<dbReference type="GO" id="GO:0003676">
    <property type="term" value="F:nucleic acid binding"/>
    <property type="evidence" value="ECO:0007669"/>
    <property type="project" value="InterPro"/>
</dbReference>
<evidence type="ECO:0000256" key="2">
    <source>
        <dbReference type="ARBA" id="ARBA00022679"/>
    </source>
</evidence>
<dbReference type="GO" id="GO:0052913">
    <property type="term" value="F:16S rRNA (guanine(966)-N(2))-methyltransferase activity"/>
    <property type="evidence" value="ECO:0007669"/>
    <property type="project" value="UniProtKB-EC"/>
</dbReference>
<dbReference type="PANTHER" id="PTHR43542">
    <property type="entry name" value="METHYLTRANSFERASE"/>
    <property type="match status" value="1"/>
</dbReference>
<dbReference type="AlphaFoldDB" id="A0A174Z9M8"/>
<organism evidence="3 4">
    <name type="scientific">[Eubacterium] siraeum</name>
    <dbReference type="NCBI Taxonomy" id="39492"/>
    <lineage>
        <taxon>Bacteria</taxon>
        <taxon>Bacillati</taxon>
        <taxon>Bacillota</taxon>
        <taxon>Clostridia</taxon>
        <taxon>Eubacteriales</taxon>
        <taxon>Oscillospiraceae</taxon>
        <taxon>Oscillospiraceae incertae sedis</taxon>
    </lineage>
</organism>
<dbReference type="EC" id="2.1.1.171" evidence="3"/>
<dbReference type="PROSITE" id="PS00092">
    <property type="entry name" value="N6_MTASE"/>
    <property type="match status" value="1"/>
</dbReference>
<dbReference type="PANTHER" id="PTHR43542:SF1">
    <property type="entry name" value="METHYLTRANSFERASE"/>
    <property type="match status" value="1"/>
</dbReference>
<protein>
    <submittedName>
        <fullName evidence="3">Ribosomal RNA small subunit methyltransferase D</fullName>
        <ecNumber evidence="3">2.1.1.171</ecNumber>
    </submittedName>
</protein>
<evidence type="ECO:0000313" key="4">
    <source>
        <dbReference type="Proteomes" id="UP000095662"/>
    </source>
</evidence>
<dbReference type="InterPro" id="IPR002052">
    <property type="entry name" value="DNA_methylase_N6_adenine_CS"/>
</dbReference>
<reference evidence="3 4" key="1">
    <citation type="submission" date="2015-09" db="EMBL/GenBank/DDBJ databases">
        <authorList>
            <consortium name="Pathogen Informatics"/>
        </authorList>
    </citation>
    <scope>NUCLEOTIDE SEQUENCE [LARGE SCALE GENOMIC DNA]</scope>
    <source>
        <strain evidence="3 4">2789STDY5834928</strain>
    </source>
</reference>
<dbReference type="CDD" id="cd02440">
    <property type="entry name" value="AdoMet_MTases"/>
    <property type="match status" value="1"/>
</dbReference>
<dbReference type="OrthoDB" id="9803017at2"/>
<dbReference type="PIRSF" id="PIRSF004553">
    <property type="entry name" value="CHP00095"/>
    <property type="match status" value="1"/>
</dbReference>
<gene>
    <name evidence="3" type="primary">rsmD</name>
    <name evidence="3" type="ORF">ERS852540_00090</name>
</gene>
<dbReference type="SUPFAM" id="SSF53335">
    <property type="entry name" value="S-adenosyl-L-methionine-dependent methyltransferases"/>
    <property type="match status" value="1"/>
</dbReference>
<proteinExistence type="predicted"/>
<dbReference type="NCBIfam" id="TIGR00095">
    <property type="entry name" value="16S rRNA (guanine(966)-N(2))-methyltransferase RsmD"/>
    <property type="match status" value="1"/>
</dbReference>